<evidence type="ECO:0000256" key="6">
    <source>
        <dbReference type="ARBA" id="ARBA00022925"/>
    </source>
</evidence>
<keyword evidence="9 11" id="KW-0472">Membrane</keyword>
<evidence type="ECO:0000256" key="9">
    <source>
        <dbReference type="ARBA" id="ARBA00023136"/>
    </source>
</evidence>
<feature type="transmembrane region" description="Helical" evidence="11">
    <location>
        <begin position="179"/>
        <end position="198"/>
    </location>
</feature>
<dbReference type="InterPro" id="IPR001425">
    <property type="entry name" value="Arc/bac/fun_rhodopsins"/>
</dbReference>
<evidence type="ECO:0000256" key="10">
    <source>
        <dbReference type="ARBA" id="ARBA00023170"/>
    </source>
</evidence>
<evidence type="ECO:0000256" key="11">
    <source>
        <dbReference type="SAM" id="Phobius"/>
    </source>
</evidence>
<protein>
    <submittedName>
        <fullName evidence="12">Bacteriorhodopsin</fullName>
    </submittedName>
</protein>
<evidence type="ECO:0000256" key="2">
    <source>
        <dbReference type="ARBA" id="ARBA00008130"/>
    </source>
</evidence>
<name>A0ABR6WE89_9BACT</name>
<keyword evidence="6" id="KW-0681">Retinal protein</keyword>
<evidence type="ECO:0000256" key="7">
    <source>
        <dbReference type="ARBA" id="ARBA00022989"/>
    </source>
</evidence>
<dbReference type="EMBL" id="VFIA01000042">
    <property type="protein sequence ID" value="MBC3794306.1"/>
    <property type="molecule type" value="Genomic_DNA"/>
</dbReference>
<feature type="transmembrane region" description="Helical" evidence="11">
    <location>
        <begin position="88"/>
        <end position="106"/>
    </location>
</feature>
<keyword evidence="8" id="KW-0157">Chromophore</keyword>
<proteinExistence type="inferred from homology"/>
<keyword evidence="3" id="KW-0600">Photoreceptor protein</keyword>
<dbReference type="Pfam" id="PF01036">
    <property type="entry name" value="Bac_rhodopsin"/>
    <property type="match status" value="1"/>
</dbReference>
<keyword evidence="4" id="KW-0716">Sensory transduction</keyword>
<dbReference type="PANTHER" id="PTHR28286">
    <property type="match status" value="1"/>
</dbReference>
<keyword evidence="10" id="KW-0675">Receptor</keyword>
<sequence>MYNQISSILLEILQPGDVIGFTFFTGYMSMFAASVFFFFERSEVDGKWRTSLLISGLITMIAAVHYFYMRGVWLETKTSPTEFRYIDWTLTVPLMCVEFYLLIKPYGGKTSTLWRLVGYSVFMLVTGYIGESIDPARTVIWGAISTLGYLGIVYEATMGSVKQVADQSPNPEVAKAVRLLRNFVLIGWGIYPIGYMAMPGGLLGGMGLNLDLIYNIGDAVNKIGFGLVVYGAAVASTKNESAASRRATVAV</sequence>
<feature type="transmembrane region" description="Helical" evidence="11">
    <location>
        <begin position="18"/>
        <end position="39"/>
    </location>
</feature>
<comment type="caution">
    <text evidence="12">The sequence shown here is derived from an EMBL/GenBank/DDBJ whole genome shotgun (WGS) entry which is preliminary data.</text>
</comment>
<dbReference type="Gene3D" id="1.20.1070.10">
    <property type="entry name" value="Rhodopsin 7-helix transmembrane proteins"/>
    <property type="match status" value="1"/>
</dbReference>
<evidence type="ECO:0000256" key="1">
    <source>
        <dbReference type="ARBA" id="ARBA00004141"/>
    </source>
</evidence>
<evidence type="ECO:0000313" key="13">
    <source>
        <dbReference type="Proteomes" id="UP000700732"/>
    </source>
</evidence>
<dbReference type="PRINTS" id="PR00251">
    <property type="entry name" value="BACTRLOPSIN"/>
</dbReference>
<accession>A0ABR6WE89</accession>
<evidence type="ECO:0000256" key="5">
    <source>
        <dbReference type="ARBA" id="ARBA00022692"/>
    </source>
</evidence>
<gene>
    <name evidence="12" type="ORF">FH603_4833</name>
</gene>
<comment type="similarity">
    <text evidence="2">Belongs to the archaeal/bacterial/fungal opsin family.</text>
</comment>
<comment type="subcellular location">
    <subcellularLocation>
        <location evidence="1">Membrane</location>
        <topology evidence="1">Multi-pass membrane protein</topology>
    </subcellularLocation>
</comment>
<dbReference type="SUPFAM" id="SSF81321">
    <property type="entry name" value="Family A G protein-coupled receptor-like"/>
    <property type="match status" value="1"/>
</dbReference>
<evidence type="ECO:0000256" key="3">
    <source>
        <dbReference type="ARBA" id="ARBA00022543"/>
    </source>
</evidence>
<feature type="transmembrane region" description="Helical" evidence="11">
    <location>
        <begin position="139"/>
        <end position="158"/>
    </location>
</feature>
<evidence type="ECO:0000313" key="12">
    <source>
        <dbReference type="EMBL" id="MBC3794306.1"/>
    </source>
</evidence>
<dbReference type="PANTHER" id="PTHR28286:SF2">
    <property type="entry name" value="BACTERIORHODOPSIN _OPSIN, NOPA (EUROFUNG)"/>
    <property type="match status" value="1"/>
</dbReference>
<feature type="transmembrane region" description="Helical" evidence="11">
    <location>
        <begin position="51"/>
        <end position="68"/>
    </location>
</feature>
<evidence type="ECO:0000256" key="8">
    <source>
        <dbReference type="ARBA" id="ARBA00022991"/>
    </source>
</evidence>
<evidence type="ECO:0000256" key="4">
    <source>
        <dbReference type="ARBA" id="ARBA00022606"/>
    </source>
</evidence>
<feature type="transmembrane region" description="Helical" evidence="11">
    <location>
        <begin position="113"/>
        <end position="133"/>
    </location>
</feature>
<keyword evidence="13" id="KW-1185">Reference proteome</keyword>
<organism evidence="12 13">
    <name type="scientific">Spirosoma utsteinense</name>
    <dbReference type="NCBI Taxonomy" id="2585773"/>
    <lineage>
        <taxon>Bacteria</taxon>
        <taxon>Pseudomonadati</taxon>
        <taxon>Bacteroidota</taxon>
        <taxon>Cytophagia</taxon>
        <taxon>Cytophagales</taxon>
        <taxon>Cytophagaceae</taxon>
        <taxon>Spirosoma</taxon>
    </lineage>
</organism>
<reference evidence="12 13" key="1">
    <citation type="submission" date="2019-06" db="EMBL/GenBank/DDBJ databases">
        <title>Spirosoma utsteinense sp. nov. isolated from Antarctic ice-free soils.</title>
        <authorList>
            <person name="Tahon G."/>
        </authorList>
    </citation>
    <scope>NUCLEOTIDE SEQUENCE [LARGE SCALE GENOMIC DNA]</scope>
    <source>
        <strain evidence="12 13">LMG 31447</strain>
    </source>
</reference>
<dbReference type="CDD" id="cd15242">
    <property type="entry name" value="7tm_Proteorhodopsin"/>
    <property type="match status" value="1"/>
</dbReference>
<keyword evidence="5 11" id="KW-0812">Transmembrane</keyword>
<dbReference type="Proteomes" id="UP000700732">
    <property type="component" value="Unassembled WGS sequence"/>
</dbReference>
<keyword evidence="7 11" id="KW-1133">Transmembrane helix</keyword>
<dbReference type="RefSeq" id="WP_186740669.1">
    <property type="nucleotide sequence ID" value="NZ_VFIA01000042.1"/>
</dbReference>
<dbReference type="SMART" id="SM01021">
    <property type="entry name" value="Bac_rhodopsin"/>
    <property type="match status" value="1"/>
</dbReference>